<dbReference type="SMART" id="SM00249">
    <property type="entry name" value="PHD"/>
    <property type="match status" value="1"/>
</dbReference>
<dbReference type="PANTHER" id="PTHR13513:SF9">
    <property type="entry name" value="E3 UBIQUITIN-PROTEIN LIGASE UBR7-RELATED"/>
    <property type="match status" value="1"/>
</dbReference>
<dbReference type="InterPro" id="IPR040204">
    <property type="entry name" value="UBR7"/>
</dbReference>
<keyword evidence="2 4" id="KW-0863">Zinc-finger</keyword>
<dbReference type="RefSeq" id="XP_005537482.1">
    <property type="nucleotide sequence ID" value="XM_005537425.1"/>
</dbReference>
<dbReference type="PANTHER" id="PTHR13513">
    <property type="entry name" value="E3 UBIQUITIN-PROTEIN LIGASE UBR7"/>
    <property type="match status" value="1"/>
</dbReference>
<dbReference type="SUPFAM" id="SSF57903">
    <property type="entry name" value="FYVE/PHD zinc finger"/>
    <property type="match status" value="1"/>
</dbReference>
<dbReference type="eggNOG" id="KOG2752">
    <property type="taxonomic scope" value="Eukaryota"/>
</dbReference>
<dbReference type="GO" id="GO:0061630">
    <property type="term" value="F:ubiquitin protein ligase activity"/>
    <property type="evidence" value="ECO:0007669"/>
    <property type="project" value="InterPro"/>
</dbReference>
<evidence type="ECO:0000313" key="6">
    <source>
        <dbReference type="EMBL" id="BAM81446.1"/>
    </source>
</evidence>
<evidence type="ECO:0000256" key="2">
    <source>
        <dbReference type="ARBA" id="ARBA00022771"/>
    </source>
</evidence>
<dbReference type="OrthoDB" id="10262564at2759"/>
<dbReference type="HOGENOM" id="CLU_025221_1_0_1"/>
<evidence type="ECO:0000256" key="1">
    <source>
        <dbReference type="ARBA" id="ARBA00022723"/>
    </source>
</evidence>
<sequence length="330" mass="35932">MGSSEHALGSVEDSEDVVTLEDLVSAACPEHNWQCARERSQAERAIAVCVCRTCTTRAALPEGPSLPSIVCQACADACHADHDTFALGNKHGLVCQCAPPHCALSDVAAAPLPTSQVWWLREHHNARNRFCVCDAEYQGEKDDTMHQCIGCEDWFHVKCLGGLDATTGSTDGLLVCTACRRSCSPLALWVPAAKAAGSVSKPLCIAQAVLDSDTSTQSEQMAPIFVTVEELEAVVCPCDACSSQRNAAHLEWLFDEEQAADGAVDVEMSPFPPSIQGKRVLELEYAYAWGAAKRRLYSLFQECARENRVVTERDVRLALAEIQREIQQTH</sequence>
<keyword evidence="7" id="KW-1185">Reference proteome</keyword>
<name>M1UUC3_CYAM1</name>
<dbReference type="PROSITE" id="PS50016">
    <property type="entry name" value="ZF_PHD_2"/>
    <property type="match status" value="1"/>
</dbReference>
<dbReference type="KEGG" id="cme:CYME_CMO063C"/>
<dbReference type="GO" id="GO:0005737">
    <property type="term" value="C:cytoplasm"/>
    <property type="evidence" value="ECO:0007669"/>
    <property type="project" value="TreeGrafter"/>
</dbReference>
<proteinExistence type="predicted"/>
<dbReference type="Gramene" id="CMO063CT">
    <property type="protein sequence ID" value="CMO063CT"/>
    <property type="gene ID" value="CMO063C"/>
</dbReference>
<reference evidence="6 7" key="1">
    <citation type="journal article" date="2004" name="Nature">
        <title>Genome sequence of the ultrasmall unicellular red alga Cyanidioschyzon merolae 10D.</title>
        <authorList>
            <person name="Matsuzaki M."/>
            <person name="Misumi O."/>
            <person name="Shin-i T."/>
            <person name="Maruyama S."/>
            <person name="Takahara M."/>
            <person name="Miyagishima S."/>
            <person name="Mori T."/>
            <person name="Nishida K."/>
            <person name="Yagisawa F."/>
            <person name="Nishida K."/>
            <person name="Yoshida Y."/>
            <person name="Nishimura Y."/>
            <person name="Nakao S."/>
            <person name="Kobayashi T."/>
            <person name="Momoyama Y."/>
            <person name="Higashiyama T."/>
            <person name="Minoda A."/>
            <person name="Sano M."/>
            <person name="Nomoto H."/>
            <person name="Oishi K."/>
            <person name="Hayashi H."/>
            <person name="Ohta F."/>
            <person name="Nishizaka S."/>
            <person name="Haga S."/>
            <person name="Miura S."/>
            <person name="Morishita T."/>
            <person name="Kabeya Y."/>
            <person name="Terasawa K."/>
            <person name="Suzuki Y."/>
            <person name="Ishii Y."/>
            <person name="Asakawa S."/>
            <person name="Takano H."/>
            <person name="Ohta N."/>
            <person name="Kuroiwa H."/>
            <person name="Tanaka K."/>
            <person name="Shimizu N."/>
            <person name="Sugano S."/>
            <person name="Sato N."/>
            <person name="Nozaki H."/>
            <person name="Ogasawara N."/>
            <person name="Kohara Y."/>
            <person name="Kuroiwa T."/>
        </authorList>
    </citation>
    <scope>NUCLEOTIDE SEQUENCE [LARGE SCALE GENOMIC DNA]</scope>
    <source>
        <strain evidence="6 7">10D</strain>
    </source>
</reference>
<dbReference type="InterPro" id="IPR013083">
    <property type="entry name" value="Znf_RING/FYVE/PHD"/>
</dbReference>
<feature type="domain" description="PHD-type" evidence="5">
    <location>
        <begin position="128"/>
        <end position="182"/>
    </location>
</feature>
<evidence type="ECO:0000259" key="5">
    <source>
        <dbReference type="PROSITE" id="PS50016"/>
    </source>
</evidence>
<dbReference type="GeneID" id="16995568"/>
<dbReference type="Gene3D" id="3.30.40.10">
    <property type="entry name" value="Zinc/RING finger domain, C3HC4 (zinc finger)"/>
    <property type="match status" value="1"/>
</dbReference>
<dbReference type="InterPro" id="IPR001965">
    <property type="entry name" value="Znf_PHD"/>
</dbReference>
<dbReference type="Proteomes" id="UP000007014">
    <property type="component" value="Chromosome 15"/>
</dbReference>
<keyword evidence="3" id="KW-0862">Zinc</keyword>
<evidence type="ECO:0000313" key="7">
    <source>
        <dbReference type="Proteomes" id="UP000007014"/>
    </source>
</evidence>
<dbReference type="OMA" id="CCHSTHE"/>
<dbReference type="GO" id="GO:0008270">
    <property type="term" value="F:zinc ion binding"/>
    <property type="evidence" value="ECO:0007669"/>
    <property type="project" value="UniProtKB-KW"/>
</dbReference>
<dbReference type="AlphaFoldDB" id="M1UUC3"/>
<keyword evidence="1" id="KW-0479">Metal-binding</keyword>
<protein>
    <submittedName>
        <fullName evidence="6">Similar to yeast chromosome segregation protein MLO2</fullName>
    </submittedName>
</protein>
<dbReference type="EMBL" id="AP006497">
    <property type="protein sequence ID" value="BAM81446.1"/>
    <property type="molecule type" value="Genomic_DNA"/>
</dbReference>
<accession>M1UUC3</accession>
<dbReference type="InterPro" id="IPR019787">
    <property type="entry name" value="Znf_PHD-finger"/>
</dbReference>
<evidence type="ECO:0000256" key="4">
    <source>
        <dbReference type="PROSITE-ProRule" id="PRU00146"/>
    </source>
</evidence>
<organism evidence="6 7">
    <name type="scientific">Cyanidioschyzon merolae (strain NIES-3377 / 10D)</name>
    <name type="common">Unicellular red alga</name>
    <dbReference type="NCBI Taxonomy" id="280699"/>
    <lineage>
        <taxon>Eukaryota</taxon>
        <taxon>Rhodophyta</taxon>
        <taxon>Bangiophyceae</taxon>
        <taxon>Cyanidiales</taxon>
        <taxon>Cyanidiaceae</taxon>
        <taxon>Cyanidioschyzon</taxon>
    </lineage>
</organism>
<reference evidence="6 7" key="2">
    <citation type="journal article" date="2007" name="BMC Biol.">
        <title>A 100%-complete sequence reveals unusually simple genomic features in the hot-spring red alga Cyanidioschyzon merolae.</title>
        <authorList>
            <person name="Nozaki H."/>
            <person name="Takano H."/>
            <person name="Misumi O."/>
            <person name="Terasawa K."/>
            <person name="Matsuzaki M."/>
            <person name="Maruyama S."/>
            <person name="Nishida K."/>
            <person name="Yagisawa F."/>
            <person name="Yoshida Y."/>
            <person name="Fujiwara T."/>
            <person name="Takio S."/>
            <person name="Tamura K."/>
            <person name="Chung S.J."/>
            <person name="Nakamura S."/>
            <person name="Kuroiwa H."/>
            <person name="Tanaka K."/>
            <person name="Sato N."/>
            <person name="Kuroiwa T."/>
        </authorList>
    </citation>
    <scope>NUCLEOTIDE SEQUENCE [LARGE SCALE GENOMIC DNA]</scope>
    <source>
        <strain evidence="6 7">10D</strain>
    </source>
</reference>
<gene>
    <name evidence="6" type="ORF">CYME_CMO063C</name>
</gene>
<dbReference type="InterPro" id="IPR011011">
    <property type="entry name" value="Znf_FYVE_PHD"/>
</dbReference>
<evidence type="ECO:0000256" key="3">
    <source>
        <dbReference type="ARBA" id="ARBA00022833"/>
    </source>
</evidence>